<dbReference type="AlphaFoldDB" id="W2TJ56"/>
<evidence type="ECO:0000256" key="2">
    <source>
        <dbReference type="SAM" id="SignalP"/>
    </source>
</evidence>
<feature type="region of interest" description="Disordered" evidence="1">
    <location>
        <begin position="29"/>
        <end position="51"/>
    </location>
</feature>
<dbReference type="OrthoDB" id="5867677at2759"/>
<dbReference type="OMA" id="VMRFFTL"/>
<keyword evidence="4" id="KW-1185">Reference proteome</keyword>
<dbReference type="CTD" id="25342138"/>
<name>W2TJ56_NECAM</name>
<dbReference type="EMBL" id="KI658624">
    <property type="protein sequence ID" value="ETN81808.1"/>
    <property type="molecule type" value="Genomic_DNA"/>
</dbReference>
<feature type="chain" id="PRO_5004825533" evidence="2">
    <location>
        <begin position="27"/>
        <end position="74"/>
    </location>
</feature>
<dbReference type="GeneID" id="25342138"/>
<dbReference type="Proteomes" id="UP000053676">
    <property type="component" value="Unassembled WGS sequence"/>
</dbReference>
<gene>
    <name evidence="3" type="ORF">NECAME_02098</name>
</gene>
<evidence type="ECO:0000313" key="4">
    <source>
        <dbReference type="Proteomes" id="UP000053676"/>
    </source>
</evidence>
<reference evidence="4" key="1">
    <citation type="journal article" date="2014" name="Nat. Genet.">
        <title>Genome of the human hookworm Necator americanus.</title>
        <authorList>
            <person name="Tang Y.T."/>
            <person name="Gao X."/>
            <person name="Rosa B.A."/>
            <person name="Abubucker S."/>
            <person name="Hallsworth-Pepin K."/>
            <person name="Martin J."/>
            <person name="Tyagi R."/>
            <person name="Heizer E."/>
            <person name="Zhang X."/>
            <person name="Bhonagiri-Palsikar V."/>
            <person name="Minx P."/>
            <person name="Warren W.C."/>
            <person name="Wang Q."/>
            <person name="Zhan B."/>
            <person name="Hotez P.J."/>
            <person name="Sternberg P.W."/>
            <person name="Dougall A."/>
            <person name="Gaze S.T."/>
            <person name="Mulvenna J."/>
            <person name="Sotillo J."/>
            <person name="Ranganathan S."/>
            <person name="Rabelo E.M."/>
            <person name="Wilson R.K."/>
            <person name="Felgner P.L."/>
            <person name="Bethony J."/>
            <person name="Hawdon J.M."/>
            <person name="Gasser R.B."/>
            <person name="Loukas A."/>
            <person name="Mitreva M."/>
        </authorList>
    </citation>
    <scope>NUCLEOTIDE SEQUENCE [LARGE SCALE GENOMIC DNA]</scope>
</reference>
<keyword evidence="2" id="KW-0732">Signal</keyword>
<evidence type="ECO:0000313" key="3">
    <source>
        <dbReference type="EMBL" id="ETN81808.1"/>
    </source>
</evidence>
<accession>W2TJ56</accession>
<organism evidence="3 4">
    <name type="scientific">Necator americanus</name>
    <name type="common">Human hookworm</name>
    <dbReference type="NCBI Taxonomy" id="51031"/>
    <lineage>
        <taxon>Eukaryota</taxon>
        <taxon>Metazoa</taxon>
        <taxon>Ecdysozoa</taxon>
        <taxon>Nematoda</taxon>
        <taxon>Chromadorea</taxon>
        <taxon>Rhabditida</taxon>
        <taxon>Rhabditina</taxon>
        <taxon>Rhabditomorpha</taxon>
        <taxon>Strongyloidea</taxon>
        <taxon>Ancylostomatidae</taxon>
        <taxon>Bunostominae</taxon>
        <taxon>Necator</taxon>
    </lineage>
</organism>
<feature type="compositionally biased region" description="Basic and acidic residues" evidence="1">
    <location>
        <begin position="34"/>
        <end position="46"/>
    </location>
</feature>
<sequence>MRLLKYVMRFFTLALIFTLFAFVAMAKPKGPPEVTRETRSRNEKPPQKTRSNYMRLGKRANPNADLLYLDQLIL</sequence>
<dbReference type="KEGG" id="nai:NECAME_02098"/>
<protein>
    <submittedName>
        <fullName evidence="3">Uncharacterized protein</fullName>
    </submittedName>
</protein>
<evidence type="ECO:0000256" key="1">
    <source>
        <dbReference type="SAM" id="MobiDB-lite"/>
    </source>
</evidence>
<feature type="signal peptide" evidence="2">
    <location>
        <begin position="1"/>
        <end position="26"/>
    </location>
</feature>
<proteinExistence type="predicted"/>